<evidence type="ECO:0000256" key="3">
    <source>
        <dbReference type="SAM" id="SignalP"/>
    </source>
</evidence>
<dbReference type="EMBL" id="DS231615">
    <property type="protein sequence ID" value="EDU40558.1"/>
    <property type="molecule type" value="Genomic_DNA"/>
</dbReference>
<dbReference type="SUPFAM" id="SSF54373">
    <property type="entry name" value="FAD-linked reductases, C-terminal domain"/>
    <property type="match status" value="1"/>
</dbReference>
<dbReference type="PANTHER" id="PTHR11552">
    <property type="entry name" value="GLUCOSE-METHANOL-CHOLINE GMC OXIDOREDUCTASE"/>
    <property type="match status" value="1"/>
</dbReference>
<feature type="active site" description="Proton donor" evidence="2">
    <location>
        <position position="517"/>
    </location>
</feature>
<dbReference type="InterPro" id="IPR036188">
    <property type="entry name" value="FAD/NAD-bd_sf"/>
</dbReference>
<dbReference type="GeneID" id="6338432"/>
<dbReference type="Proteomes" id="UP000001471">
    <property type="component" value="Unassembled WGS sequence"/>
</dbReference>
<dbReference type="GO" id="GO:0044550">
    <property type="term" value="P:secondary metabolite biosynthetic process"/>
    <property type="evidence" value="ECO:0007669"/>
    <property type="project" value="TreeGrafter"/>
</dbReference>
<evidence type="ECO:0000313" key="6">
    <source>
        <dbReference type="Proteomes" id="UP000001471"/>
    </source>
</evidence>
<feature type="chain" id="PRO_5002784467" evidence="3">
    <location>
        <begin position="18"/>
        <end position="583"/>
    </location>
</feature>
<dbReference type="KEGG" id="ptrr:6338432"/>
<evidence type="ECO:0000313" key="5">
    <source>
        <dbReference type="EMBL" id="EDU40558.1"/>
    </source>
</evidence>
<feature type="signal peptide" evidence="3">
    <location>
        <begin position="1"/>
        <end position="17"/>
    </location>
</feature>
<dbReference type="InterPro" id="IPR000172">
    <property type="entry name" value="GMC_OxRdtase_N"/>
</dbReference>
<dbReference type="HOGENOM" id="CLU_002865_6_1_1"/>
<feature type="active site" description="Proton acceptor" evidence="2">
    <location>
        <position position="560"/>
    </location>
</feature>
<keyword evidence="3" id="KW-0732">Signal</keyword>
<dbReference type="GO" id="GO:0016614">
    <property type="term" value="F:oxidoreductase activity, acting on CH-OH group of donors"/>
    <property type="evidence" value="ECO:0007669"/>
    <property type="project" value="InterPro"/>
</dbReference>
<comment type="similarity">
    <text evidence="1">Belongs to the GMC oxidoreductase family.</text>
</comment>
<reference evidence="6" key="1">
    <citation type="journal article" date="2013" name="G3 (Bethesda)">
        <title>Comparative genomics of a plant-pathogenic fungus, Pyrenophora tritici-repentis, reveals transduplication and the impact of repeat elements on pathogenicity and population divergence.</title>
        <authorList>
            <person name="Manning V.A."/>
            <person name="Pandelova I."/>
            <person name="Dhillon B."/>
            <person name="Wilhelm L.J."/>
            <person name="Goodwin S.B."/>
            <person name="Berlin A.M."/>
            <person name="Figueroa M."/>
            <person name="Freitag M."/>
            <person name="Hane J.K."/>
            <person name="Henrissat B."/>
            <person name="Holman W.H."/>
            <person name="Kodira C.D."/>
            <person name="Martin J."/>
            <person name="Oliver R.P."/>
            <person name="Robbertse B."/>
            <person name="Schackwitz W."/>
            <person name="Schwartz D.C."/>
            <person name="Spatafora J.W."/>
            <person name="Turgeon B.G."/>
            <person name="Yandava C."/>
            <person name="Young S."/>
            <person name="Zhou S."/>
            <person name="Zeng Q."/>
            <person name="Grigoriev I.V."/>
            <person name="Ma L.-J."/>
            <person name="Ciuffetti L.M."/>
        </authorList>
    </citation>
    <scope>NUCLEOTIDE SEQUENCE [LARGE SCALE GENOMIC DNA]</scope>
    <source>
        <strain evidence="6">Pt-1C-BFP</strain>
    </source>
</reference>
<gene>
    <name evidence="5" type="ORF">PTRG_01120</name>
</gene>
<dbReference type="OrthoDB" id="269227at2759"/>
<dbReference type="eggNOG" id="KOG1238">
    <property type="taxonomic scope" value="Eukaryota"/>
</dbReference>
<dbReference type="OMA" id="IWTPWLL"/>
<dbReference type="AlphaFoldDB" id="B2VUY3"/>
<dbReference type="PANTHER" id="PTHR11552:SF115">
    <property type="entry name" value="DEHYDROGENASE XPTC-RELATED"/>
    <property type="match status" value="1"/>
</dbReference>
<dbReference type="STRING" id="426418.B2VUY3"/>
<dbReference type="SUPFAM" id="SSF51905">
    <property type="entry name" value="FAD/NAD(P)-binding domain"/>
    <property type="match status" value="1"/>
</dbReference>
<evidence type="ECO:0000256" key="1">
    <source>
        <dbReference type="ARBA" id="ARBA00010790"/>
    </source>
</evidence>
<sequence>MSFLRFFVGVLTVTTLTENGKHTVLVIEYGPLSPSPSILLPHDSHISHPSRLYNITSVPNPSLNNATTRVSVNALVGGGSAVNGMTFDRGSAADYDAWTALGNSNWTFNSLLPYFRKSVTFTPPSAAVAEKYNYTWDVDAAYGEKGEVQVSFPPYQFPGQQPVWEAFKEMGVEKPKEAAGGRAMGAIIMPSALDPVKRTRSYATTVHYEPYAQRKNYVLLTGWRGMEILFKEGGTDLEVEGVQVKSRETGESVVVRARKEVIIATGAIWTPWLLQRSGLGPKSILEKAGIPLKQHLQGVGANYADHAFGGGVWNYTLNPFTPAQQDLLTNATFYAQAEKEYKNSRTGPLTVARGNQAAFLPLRTVDPENWATLVSEISSQDPTPYLPDYYDSTLHAGFKVLRNLTASYLARFDAATYEFPFSAGPLRFAVLMRPLSRGTVGIITTDPANQPVLDFRTLSNPLDVKTAIAGLRFMRRFHALPAFAHVGAVEVAPGLNVTSDSELEAYLRRAFTPTFAHPSGTAAMLPRGLGGVVGPDLRVHGVKGLSVVDASVIPWLPASHICTTVYAVAENAADLIKGRAGWE</sequence>
<dbReference type="InParanoid" id="B2VUY3"/>
<dbReference type="RefSeq" id="XP_001931453.2">
    <property type="nucleotide sequence ID" value="XM_001931418.2"/>
</dbReference>
<dbReference type="Gene3D" id="3.50.50.60">
    <property type="entry name" value="FAD/NAD(P)-binding domain"/>
    <property type="match status" value="1"/>
</dbReference>
<evidence type="ECO:0000259" key="4">
    <source>
        <dbReference type="PROSITE" id="PS00624"/>
    </source>
</evidence>
<dbReference type="PIRSF" id="PIRSF000137">
    <property type="entry name" value="Alcohol_oxidase"/>
    <property type="match status" value="1"/>
</dbReference>
<dbReference type="InterPro" id="IPR012132">
    <property type="entry name" value="GMC_OxRdtase"/>
</dbReference>
<dbReference type="InterPro" id="IPR007867">
    <property type="entry name" value="GMC_OxRtase_C"/>
</dbReference>
<proteinExistence type="inferred from homology"/>
<dbReference type="PROSITE" id="PS00624">
    <property type="entry name" value="GMC_OXRED_2"/>
    <property type="match status" value="1"/>
</dbReference>
<dbReference type="Pfam" id="PF05199">
    <property type="entry name" value="GMC_oxred_C"/>
    <property type="match status" value="1"/>
</dbReference>
<dbReference type="GO" id="GO:0050660">
    <property type="term" value="F:flavin adenine dinucleotide binding"/>
    <property type="evidence" value="ECO:0007669"/>
    <property type="project" value="InterPro"/>
</dbReference>
<dbReference type="Gene3D" id="3.30.560.10">
    <property type="entry name" value="Glucose Oxidase, domain 3"/>
    <property type="match status" value="1"/>
</dbReference>
<name>B2VUY3_PYRTR</name>
<evidence type="ECO:0000256" key="2">
    <source>
        <dbReference type="PIRSR" id="PIRSR000137-1"/>
    </source>
</evidence>
<accession>B2VUY3</accession>
<organism evidence="5 6">
    <name type="scientific">Pyrenophora tritici-repentis (strain Pt-1C-BFP)</name>
    <name type="common">Wheat tan spot fungus</name>
    <name type="synonym">Drechslera tritici-repentis</name>
    <dbReference type="NCBI Taxonomy" id="426418"/>
    <lineage>
        <taxon>Eukaryota</taxon>
        <taxon>Fungi</taxon>
        <taxon>Dikarya</taxon>
        <taxon>Ascomycota</taxon>
        <taxon>Pezizomycotina</taxon>
        <taxon>Dothideomycetes</taxon>
        <taxon>Pleosporomycetidae</taxon>
        <taxon>Pleosporales</taxon>
        <taxon>Pleosporineae</taxon>
        <taxon>Pleosporaceae</taxon>
        <taxon>Pyrenophora</taxon>
    </lineage>
</organism>
<protein>
    <submittedName>
        <fullName evidence="5">Choline dehydrogenase</fullName>
    </submittedName>
</protein>
<feature type="domain" description="Glucose-methanol-choline oxidoreductase N-terminal" evidence="4">
    <location>
        <begin position="266"/>
        <end position="280"/>
    </location>
</feature>
<dbReference type="Pfam" id="PF00732">
    <property type="entry name" value="GMC_oxred_N"/>
    <property type="match status" value="1"/>
</dbReference>